<dbReference type="RefSeq" id="WP_181663730.1">
    <property type="nucleotide sequence ID" value="NZ_UCZA01000019.1"/>
</dbReference>
<evidence type="ECO:0000313" key="2">
    <source>
        <dbReference type="Proteomes" id="UP000250671"/>
    </source>
</evidence>
<dbReference type="AlphaFoldDB" id="A0A2X7F281"/>
<reference evidence="1 2" key="1">
    <citation type="submission" date="2018-06" db="EMBL/GenBank/DDBJ databases">
        <authorList>
            <consortium name="Pathogen Informatics"/>
            <person name="Doyle S."/>
        </authorList>
    </citation>
    <scope>NUCLEOTIDE SEQUENCE [LARGE SCALE GENOMIC DNA]</scope>
    <source>
        <strain evidence="1 2">VREC0535</strain>
    </source>
</reference>
<sequence>MTTAEFRKEMKSLTKIQEEQNRQGMNLSREAMENMRKLKKRLEPYQQSNQMKALSEYCSF</sequence>
<evidence type="ECO:0000313" key="1">
    <source>
        <dbReference type="EMBL" id="SQP82869.1"/>
    </source>
</evidence>
<gene>
    <name evidence="1" type="ORF">SAMEA3752557_03145</name>
</gene>
<dbReference type="Proteomes" id="UP000250671">
    <property type="component" value="Unassembled WGS sequence"/>
</dbReference>
<dbReference type="EMBL" id="UCZA01000019">
    <property type="protein sequence ID" value="SQP82869.1"/>
    <property type="molecule type" value="Genomic_DNA"/>
</dbReference>
<name>A0A2X7F281_ECOLX</name>
<accession>A0A2X7F281</accession>
<proteinExistence type="predicted"/>
<protein>
    <submittedName>
        <fullName evidence="1">Uncharacterized protein</fullName>
    </submittedName>
</protein>
<organism evidence="1 2">
    <name type="scientific">Escherichia coli</name>
    <dbReference type="NCBI Taxonomy" id="562"/>
    <lineage>
        <taxon>Bacteria</taxon>
        <taxon>Pseudomonadati</taxon>
        <taxon>Pseudomonadota</taxon>
        <taxon>Gammaproteobacteria</taxon>
        <taxon>Enterobacterales</taxon>
        <taxon>Enterobacteriaceae</taxon>
        <taxon>Escherichia</taxon>
    </lineage>
</organism>